<accession>A0AAJ5X2N5</accession>
<protein>
    <recommendedName>
        <fullName evidence="4">Peptidase M61 catalytic domain-containing protein</fullName>
    </recommendedName>
</protein>
<name>A0AAJ5X2N5_9CAUL</name>
<dbReference type="EMBL" id="CP119326">
    <property type="protein sequence ID" value="WEK41305.1"/>
    <property type="molecule type" value="Genomic_DNA"/>
</dbReference>
<reference evidence="2" key="1">
    <citation type="submission" date="2023-03" db="EMBL/GenBank/DDBJ databases">
        <title>Andean soil-derived lignocellulolytic bacterial consortium as a source of novel taxa and putative plastic-active enzymes.</title>
        <authorList>
            <person name="Diaz-Garcia L."/>
            <person name="Chuvochina M."/>
            <person name="Feuerriegel G."/>
            <person name="Bunk B."/>
            <person name="Sproer C."/>
            <person name="Streit W.R."/>
            <person name="Rodriguez L.M."/>
            <person name="Overmann J."/>
            <person name="Jimenez D.J."/>
        </authorList>
    </citation>
    <scope>NUCLEOTIDE SEQUENCE</scope>
    <source>
        <strain evidence="2">MAG 833</strain>
    </source>
</reference>
<feature type="chain" id="PRO_5042480839" description="Peptidase M61 catalytic domain-containing protein" evidence="1">
    <location>
        <begin position="26"/>
        <end position="532"/>
    </location>
</feature>
<keyword evidence="1" id="KW-0732">Signal</keyword>
<sequence length="532" mass="56381">MQSKWIGALAVTLTLTLGMTAPANAQQAATIEARTAPSGVAVTWRLAQPTTEVAFLDTDIIRTLWTVTTPGLSLADGVVKSDRPFDTFEILIAPDAAEVDRVYMALARVGAGHVLYGPGLALKGMDAELTARPVAGETALPRTDAIKGYAYLGPEAAVTRRDGGTVVSGASVPASLSKLMSDGFLAAQTFYGARLGRDLPYQPVLIVTTDGPGPSTFRGDVTDTGVISTRFFGASWDSPDEDVTGPLSTFVWHETFHLWNGHGLTVKDGDTAPWLHEGGAEYGALAAAASSGVIDDAQTRTSLAQRLNGCRSTLGNRDYDPRRLRSGSGVYDCGVVIQWVADLEARKASQGRRDVFDLWKTMLDAGRAGDGYGVTDFRALLPADSGIHILLDGPGADRWAGIEARLATLGVALKDEPGRGDYRRAALFHMNGQNCTGGSTGFYQVPEGIKLDTTDKCGVLAGSPVLAAIEDHDPYADAEAMFFAVQTRCAADLPVRYRFQDGRSVEAVCKAPLATPKAWVITAAPSLKTRSA</sequence>
<evidence type="ECO:0000256" key="1">
    <source>
        <dbReference type="SAM" id="SignalP"/>
    </source>
</evidence>
<feature type="signal peptide" evidence="1">
    <location>
        <begin position="1"/>
        <end position="25"/>
    </location>
</feature>
<evidence type="ECO:0000313" key="2">
    <source>
        <dbReference type="EMBL" id="WEK41305.1"/>
    </source>
</evidence>
<dbReference type="AlphaFoldDB" id="A0AAJ5X2N5"/>
<organism evidence="2 3">
    <name type="scientific">Candidatus Brevundimonas colombiensis</name>
    <dbReference type="NCBI Taxonomy" id="3121376"/>
    <lineage>
        <taxon>Bacteria</taxon>
        <taxon>Pseudomonadati</taxon>
        <taxon>Pseudomonadota</taxon>
        <taxon>Alphaproteobacteria</taxon>
        <taxon>Caulobacterales</taxon>
        <taxon>Caulobacteraceae</taxon>
        <taxon>Brevundimonas</taxon>
    </lineage>
</organism>
<evidence type="ECO:0008006" key="4">
    <source>
        <dbReference type="Google" id="ProtNLM"/>
    </source>
</evidence>
<proteinExistence type="predicted"/>
<dbReference type="Proteomes" id="UP001213664">
    <property type="component" value="Chromosome"/>
</dbReference>
<dbReference type="Gene3D" id="1.10.390.10">
    <property type="entry name" value="Neutral Protease Domain 2"/>
    <property type="match status" value="1"/>
</dbReference>
<evidence type="ECO:0000313" key="3">
    <source>
        <dbReference type="Proteomes" id="UP001213664"/>
    </source>
</evidence>
<gene>
    <name evidence="2" type="ORF">P0Y50_06770</name>
</gene>
<dbReference type="InterPro" id="IPR027268">
    <property type="entry name" value="Peptidase_M4/M1_CTD_sf"/>
</dbReference>